<dbReference type="InterPro" id="IPR019720">
    <property type="entry name" value="Plasmid_stability_protein_StbB"/>
</dbReference>
<geneLocation type="plasmid" evidence="1">
    <name>pEA68</name>
</geneLocation>
<dbReference type="Gene3D" id="6.10.290.20">
    <property type="match status" value="1"/>
</dbReference>
<organism evidence="1">
    <name type="scientific">Erwinia amylovora</name>
    <name type="common">Fire blight bacteria</name>
    <dbReference type="NCBI Taxonomy" id="552"/>
    <lineage>
        <taxon>Bacteria</taxon>
        <taxon>Pseudomonadati</taxon>
        <taxon>Pseudomonadota</taxon>
        <taxon>Gammaproteobacteria</taxon>
        <taxon>Enterobacterales</taxon>
        <taxon>Erwiniaceae</taxon>
        <taxon>Erwinia</taxon>
    </lineage>
</organism>
<dbReference type="RefSeq" id="WP_160174220.1">
    <property type="nucleotide sequence ID" value="NZ_HG813238.1"/>
</dbReference>
<keyword evidence="1" id="KW-0614">Plasmid</keyword>
<gene>
    <name evidence="1" type="primary">stbB</name>
    <name evidence="1" type="ORF">EAMY692_p10020</name>
</gene>
<accession>A0A0P0ZH60</accession>
<dbReference type="Pfam" id="PF10784">
    <property type="entry name" value="Plasmid_stab_B"/>
    <property type="match status" value="1"/>
</dbReference>
<proteinExistence type="predicted"/>
<dbReference type="EMBL" id="HG813238">
    <property type="protein sequence ID" value="CDM08067.1"/>
    <property type="molecule type" value="Genomic_DNA"/>
</dbReference>
<evidence type="ECO:0000313" key="1">
    <source>
        <dbReference type="EMBL" id="CDM08067.1"/>
    </source>
</evidence>
<name>A0A0P0ZH60_ERWAM</name>
<sequence>MHPDEVADNLAMEVIESVSQRTRGDFLRNAVIAGCALQQLDKRLPLLVATLFDGNMTPGQLVAMIRQTTGWKPDEAEIRDVVAALTARSAAPEYAVAPSVHPESNADLSATRNNMNKMFND</sequence>
<protein>
    <submittedName>
        <fullName evidence="1">Plasmid stability protein StbB</fullName>
    </submittedName>
</protein>
<reference evidence="1" key="1">
    <citation type="submission" date="2013-11" db="EMBL/GenBank/DDBJ databases">
        <title>The novel cryptic plasmid pEA68 of Erwinia amylovora strain 692 and definition of a novel family of plasmids.</title>
        <authorList>
            <person name="Ismail E."/>
            <person name="Blom J."/>
            <person name="Bultreys A."/>
            <person name="Ivanovic M."/>
            <person name="Obradovic A."/>
            <person name="Van Doorn J."/>
            <person name="Bergsma-Vlami M."/>
            <person name="Maes M."/>
            <person name="Willems A."/>
            <person name="Stockwell V."/>
            <person name="Smits T.H.M."/>
            <person name="Pulawska J."/>
        </authorList>
    </citation>
    <scope>NUCLEOTIDE SEQUENCE [LARGE SCALE GENOMIC DNA]</scope>
    <source>
        <strain evidence="1">692</strain>
        <plasmid evidence="1">pEA68</plasmid>
    </source>
</reference>
<dbReference type="InterPro" id="IPR038307">
    <property type="entry name" value="StbB_sf"/>
</dbReference>
<dbReference type="AlphaFoldDB" id="A0A0P0ZH60"/>